<evidence type="ECO:0000313" key="8">
    <source>
        <dbReference type="EMBL" id="MBN9645107.1"/>
    </source>
</evidence>
<evidence type="ECO:0000256" key="3">
    <source>
        <dbReference type="ARBA" id="ARBA00023015"/>
    </source>
</evidence>
<keyword evidence="4" id="KW-0238">DNA-binding</keyword>
<dbReference type="Proteomes" id="UP000664332">
    <property type="component" value="Unassembled WGS sequence"/>
</dbReference>
<dbReference type="GO" id="GO:0003677">
    <property type="term" value="F:DNA binding"/>
    <property type="evidence" value="ECO:0007669"/>
    <property type="project" value="UniProtKB-KW"/>
</dbReference>
<reference evidence="8" key="1">
    <citation type="submission" date="2021-03" db="EMBL/GenBank/DDBJ databases">
        <authorList>
            <person name="Sun Q."/>
        </authorList>
    </citation>
    <scope>NUCLEOTIDE SEQUENCE</scope>
    <source>
        <strain evidence="8">CCM 8862</strain>
    </source>
</reference>
<dbReference type="SUPFAM" id="SSF100950">
    <property type="entry name" value="NagB/RpiA/CoA transferase-like"/>
    <property type="match status" value="1"/>
</dbReference>
<dbReference type="PRINTS" id="PR00037">
    <property type="entry name" value="HTHLACR"/>
</dbReference>
<dbReference type="AlphaFoldDB" id="A0A939E471"/>
<dbReference type="SUPFAM" id="SSF46785">
    <property type="entry name" value="Winged helix' DNA-binding domain"/>
    <property type="match status" value="1"/>
</dbReference>
<evidence type="ECO:0000313" key="9">
    <source>
        <dbReference type="Proteomes" id="UP000664332"/>
    </source>
</evidence>
<dbReference type="InterPro" id="IPR050313">
    <property type="entry name" value="Carb_Metab_HTH_regulators"/>
</dbReference>
<proteinExistence type="predicted"/>
<comment type="caution">
    <text evidence="8">The sequence shown here is derived from an EMBL/GenBank/DDBJ whole genome shotgun (WGS) entry which is preliminary data.</text>
</comment>
<dbReference type="InterPro" id="IPR001034">
    <property type="entry name" value="DeoR_HTH"/>
</dbReference>
<dbReference type="InterPro" id="IPR018356">
    <property type="entry name" value="Tscrpt_reg_HTH_DeoR_CS"/>
</dbReference>
<evidence type="ECO:0000256" key="4">
    <source>
        <dbReference type="ARBA" id="ARBA00023125"/>
    </source>
</evidence>
<organism evidence="8 9">
    <name type="scientific">Corynebacterium mendelii</name>
    <dbReference type="NCBI Taxonomy" id="2765362"/>
    <lineage>
        <taxon>Bacteria</taxon>
        <taxon>Bacillati</taxon>
        <taxon>Actinomycetota</taxon>
        <taxon>Actinomycetes</taxon>
        <taxon>Mycobacteriales</taxon>
        <taxon>Corynebacteriaceae</taxon>
        <taxon>Corynebacterium</taxon>
    </lineage>
</organism>
<keyword evidence="9" id="KW-1185">Reference proteome</keyword>
<accession>A0A939E471</accession>
<evidence type="ECO:0000256" key="6">
    <source>
        <dbReference type="ARBA" id="ARBA00024937"/>
    </source>
</evidence>
<sequence>MTQAKYPTERRAELLRTLAAEGRIEVALAADRLGVTTETVRKDLTALESQGRLRRIHGGAVPVEKLNFEPDLSSRTAMSEEKTRIAKAALDYLPSSGSVLLDAGTTTQALADAIGPDTHLRFYSNSVPVAFSLLKVPGVEVDLLGGTLRRTTVAAVGERICRMLDEINVDVVFLGTNGLSAARGLTTPNPEEAAVKRRMLATAETRILLTDHSKFGLVRGIRHAELRDIDIVITDSGTTAKQCEMIRAAGPEIVLV</sequence>
<evidence type="ECO:0000259" key="7">
    <source>
        <dbReference type="PROSITE" id="PS51000"/>
    </source>
</evidence>
<dbReference type="InterPro" id="IPR037171">
    <property type="entry name" value="NagB/RpiA_transferase-like"/>
</dbReference>
<dbReference type="Pfam" id="PF08220">
    <property type="entry name" value="HTH_DeoR"/>
    <property type="match status" value="1"/>
</dbReference>
<dbReference type="EMBL" id="JAFLEQ010000017">
    <property type="protein sequence ID" value="MBN9645107.1"/>
    <property type="molecule type" value="Genomic_DNA"/>
</dbReference>
<protein>
    <recommendedName>
        <fullName evidence="1">Lactose phosphotransferase system repressor</fullName>
    </recommendedName>
</protein>
<feature type="domain" description="HTH deoR-type" evidence="7">
    <location>
        <begin position="7"/>
        <end position="62"/>
    </location>
</feature>
<evidence type="ECO:0000256" key="2">
    <source>
        <dbReference type="ARBA" id="ARBA00022491"/>
    </source>
</evidence>
<dbReference type="RefSeq" id="WP_207279583.1">
    <property type="nucleotide sequence ID" value="NZ_JAFLEQ010000017.1"/>
</dbReference>
<dbReference type="PROSITE" id="PS51000">
    <property type="entry name" value="HTH_DEOR_2"/>
    <property type="match status" value="1"/>
</dbReference>
<dbReference type="PANTHER" id="PTHR30363">
    <property type="entry name" value="HTH-TYPE TRANSCRIPTIONAL REGULATOR SRLR-RELATED"/>
    <property type="match status" value="1"/>
</dbReference>
<dbReference type="InterPro" id="IPR036390">
    <property type="entry name" value="WH_DNA-bd_sf"/>
</dbReference>
<dbReference type="PANTHER" id="PTHR30363:SF4">
    <property type="entry name" value="GLYCEROL-3-PHOSPHATE REGULON REPRESSOR"/>
    <property type="match status" value="1"/>
</dbReference>
<evidence type="ECO:0000256" key="5">
    <source>
        <dbReference type="ARBA" id="ARBA00023163"/>
    </source>
</evidence>
<dbReference type="InterPro" id="IPR014036">
    <property type="entry name" value="DeoR-like_C"/>
</dbReference>
<keyword evidence="5" id="KW-0804">Transcription</keyword>
<gene>
    <name evidence="8" type="ORF">JZY06_10880</name>
</gene>
<keyword evidence="3" id="KW-0805">Transcription regulation</keyword>
<dbReference type="PROSITE" id="PS00894">
    <property type="entry name" value="HTH_DEOR_1"/>
    <property type="match status" value="1"/>
</dbReference>
<dbReference type="Gene3D" id="3.40.50.1360">
    <property type="match status" value="1"/>
</dbReference>
<dbReference type="GO" id="GO:0003700">
    <property type="term" value="F:DNA-binding transcription factor activity"/>
    <property type="evidence" value="ECO:0007669"/>
    <property type="project" value="InterPro"/>
</dbReference>
<name>A0A939E471_9CORY</name>
<dbReference type="Pfam" id="PF00455">
    <property type="entry name" value="DeoRC"/>
    <property type="match status" value="1"/>
</dbReference>
<evidence type="ECO:0000256" key="1">
    <source>
        <dbReference type="ARBA" id="ARBA00021390"/>
    </source>
</evidence>
<comment type="function">
    <text evidence="6">Repressor of the lactose catabolism operon. Galactose-6-phosphate is the inducer.</text>
</comment>
<keyword evidence="2" id="KW-0678">Repressor</keyword>
<dbReference type="SMART" id="SM01134">
    <property type="entry name" value="DeoRC"/>
    <property type="match status" value="1"/>
</dbReference>
<dbReference type="SMART" id="SM00420">
    <property type="entry name" value="HTH_DEOR"/>
    <property type="match status" value="1"/>
</dbReference>